<comment type="caution">
    <text evidence="3">The sequence shown here is derived from an EMBL/GenBank/DDBJ whole genome shotgun (WGS) entry which is preliminary data.</text>
</comment>
<dbReference type="InterPro" id="IPR006976">
    <property type="entry name" value="VanZ-like"/>
</dbReference>
<dbReference type="Proteomes" id="UP000268291">
    <property type="component" value="Unassembled WGS sequence"/>
</dbReference>
<name>A0A2P8GXH2_9MICO</name>
<dbReference type="PANTHER" id="PTHR28008:SF1">
    <property type="entry name" value="DOMAIN PROTEIN, PUTATIVE (AFU_ORTHOLOGUE AFUA_3G10980)-RELATED"/>
    <property type="match status" value="1"/>
</dbReference>
<sequence>MEGMSRRLPNILLAVTTLAILALTLWPNPDDGNGTPLARAIVDWLYTIGMPTAITFEAVEFTANIVMFVPFGLFLALSLPRWMWPWTVVLGLAFTLLIEFLQAAFLPERFPTVSDLVANTAGALIGGALSLLGGRRRLKGGRPRTARPEPA</sequence>
<dbReference type="Proteomes" id="UP000241203">
    <property type="component" value="Unassembled WGS sequence"/>
</dbReference>
<dbReference type="Pfam" id="PF04892">
    <property type="entry name" value="VanZ"/>
    <property type="match status" value="1"/>
</dbReference>
<keyword evidence="1" id="KW-0472">Membrane</keyword>
<dbReference type="EMBL" id="RZGY01000001">
    <property type="protein sequence ID" value="RUQ86831.1"/>
    <property type="molecule type" value="Genomic_DNA"/>
</dbReference>
<keyword evidence="1" id="KW-1133">Transmembrane helix</keyword>
<proteinExistence type="predicted"/>
<feature type="domain" description="VanZ-like" evidence="2">
    <location>
        <begin position="16"/>
        <end position="130"/>
    </location>
</feature>
<gene>
    <name evidence="3" type="ORF">CLV49_2299</name>
    <name evidence="4" type="ORF">ELQ93_07735</name>
</gene>
<protein>
    <submittedName>
        <fullName evidence="4">VanZ family protein</fullName>
    </submittedName>
    <submittedName>
        <fullName evidence="3">VanZ like protein</fullName>
    </submittedName>
</protein>
<keyword evidence="1" id="KW-0812">Transmembrane</keyword>
<dbReference type="AlphaFoldDB" id="A0A2P8GXH2"/>
<feature type="transmembrane region" description="Helical" evidence="1">
    <location>
        <begin position="58"/>
        <end position="77"/>
    </location>
</feature>
<evidence type="ECO:0000313" key="5">
    <source>
        <dbReference type="Proteomes" id="UP000241203"/>
    </source>
</evidence>
<dbReference type="EMBL" id="PYAU01000001">
    <property type="protein sequence ID" value="PSL38672.1"/>
    <property type="molecule type" value="Genomic_DNA"/>
</dbReference>
<evidence type="ECO:0000313" key="4">
    <source>
        <dbReference type="EMBL" id="RUQ86831.1"/>
    </source>
</evidence>
<keyword evidence="6" id="KW-1185">Reference proteome</keyword>
<evidence type="ECO:0000259" key="2">
    <source>
        <dbReference type="Pfam" id="PF04892"/>
    </source>
</evidence>
<feature type="transmembrane region" description="Helical" evidence="1">
    <location>
        <begin position="116"/>
        <end position="134"/>
    </location>
</feature>
<evidence type="ECO:0000256" key="1">
    <source>
        <dbReference type="SAM" id="Phobius"/>
    </source>
</evidence>
<accession>A0A2P8GXH2</accession>
<reference evidence="3 5" key="1">
    <citation type="submission" date="2018-03" db="EMBL/GenBank/DDBJ databases">
        <title>Genomic Encyclopedia of Archaeal and Bacterial Type Strains, Phase II (KMG-II): from individual species to whole genera.</title>
        <authorList>
            <person name="Goeker M."/>
        </authorList>
    </citation>
    <scope>NUCLEOTIDE SEQUENCE [LARGE SCALE GENOMIC DNA]</scope>
    <source>
        <strain evidence="3 5">DSM 21548</strain>
    </source>
</reference>
<reference evidence="4 6" key="2">
    <citation type="submission" date="2018-12" db="EMBL/GenBank/DDBJ databases">
        <authorList>
            <person name="hu s."/>
            <person name="Xu Y."/>
            <person name="Xu B."/>
            <person name="Li F."/>
        </authorList>
    </citation>
    <scope>NUCLEOTIDE SEQUENCE [LARGE SCALE GENOMIC DNA]</scope>
    <source>
        <strain evidence="4 6">KSW2-17</strain>
    </source>
</reference>
<feature type="transmembrane region" description="Helical" evidence="1">
    <location>
        <begin position="84"/>
        <end position="104"/>
    </location>
</feature>
<organism evidence="3 5">
    <name type="scientific">Labedella gwakjiensis</name>
    <dbReference type="NCBI Taxonomy" id="390269"/>
    <lineage>
        <taxon>Bacteria</taxon>
        <taxon>Bacillati</taxon>
        <taxon>Actinomycetota</taxon>
        <taxon>Actinomycetes</taxon>
        <taxon>Micrococcales</taxon>
        <taxon>Microbacteriaceae</taxon>
        <taxon>Labedella</taxon>
    </lineage>
</organism>
<evidence type="ECO:0000313" key="3">
    <source>
        <dbReference type="EMBL" id="PSL38672.1"/>
    </source>
</evidence>
<dbReference type="PANTHER" id="PTHR28008">
    <property type="entry name" value="DOMAIN PROTEIN, PUTATIVE (AFU_ORTHOLOGUE AFUA_3G10980)-RELATED"/>
    <property type="match status" value="1"/>
</dbReference>
<evidence type="ECO:0000313" key="6">
    <source>
        <dbReference type="Proteomes" id="UP000268291"/>
    </source>
</evidence>